<evidence type="ECO:0000313" key="5">
    <source>
        <dbReference type="Proteomes" id="UP001501586"/>
    </source>
</evidence>
<organism evidence="4 5">
    <name type="scientific">Brevibacterium daeguense</name>
    <dbReference type="NCBI Taxonomy" id="909936"/>
    <lineage>
        <taxon>Bacteria</taxon>
        <taxon>Bacillati</taxon>
        <taxon>Actinomycetota</taxon>
        <taxon>Actinomycetes</taxon>
        <taxon>Micrococcales</taxon>
        <taxon>Brevibacteriaceae</taxon>
        <taxon>Brevibacterium</taxon>
    </lineage>
</organism>
<keyword evidence="1" id="KW-0808">Transferase</keyword>
<evidence type="ECO:0008006" key="6">
    <source>
        <dbReference type="Google" id="ProtNLM"/>
    </source>
</evidence>
<evidence type="ECO:0000313" key="4">
    <source>
        <dbReference type="EMBL" id="GAA4282515.1"/>
    </source>
</evidence>
<name>A0ABP8EF78_9MICO</name>
<evidence type="ECO:0000256" key="2">
    <source>
        <dbReference type="ARBA" id="ARBA00022777"/>
    </source>
</evidence>
<dbReference type="EMBL" id="BAABAZ010000002">
    <property type="protein sequence ID" value="GAA4282515.1"/>
    <property type="molecule type" value="Genomic_DNA"/>
</dbReference>
<gene>
    <name evidence="4" type="ORF">GCM10022261_00460</name>
</gene>
<sequence length="173" mass="18377">MVQRLLDAGRQDDAREHAARLGDIAAAALAEMRSVVHGYRPVSVETEAANAARVLESAGITVRVRTDGHPTLSDGTDRLLGLTIREGITNILRHTQAHRCDLTVRPERRNGRDGIAVVLIDSGPTAPQTGPPGDGLAALERRYTEAGGHLTFTAAGGDGGHLDAWLPLDGRLQ</sequence>
<reference evidence="5" key="1">
    <citation type="journal article" date="2019" name="Int. J. Syst. Evol. Microbiol.">
        <title>The Global Catalogue of Microorganisms (GCM) 10K type strain sequencing project: providing services to taxonomists for standard genome sequencing and annotation.</title>
        <authorList>
            <consortium name="The Broad Institute Genomics Platform"/>
            <consortium name="The Broad Institute Genome Sequencing Center for Infectious Disease"/>
            <person name="Wu L."/>
            <person name="Ma J."/>
        </authorList>
    </citation>
    <scope>NUCLEOTIDE SEQUENCE [LARGE SCALE GENOMIC DNA]</scope>
    <source>
        <strain evidence="5">JCM 17458</strain>
    </source>
</reference>
<dbReference type="Proteomes" id="UP001501586">
    <property type="component" value="Unassembled WGS sequence"/>
</dbReference>
<dbReference type="PANTHER" id="PTHR24421">
    <property type="entry name" value="NITRATE/NITRITE SENSOR PROTEIN NARX-RELATED"/>
    <property type="match status" value="1"/>
</dbReference>
<comment type="caution">
    <text evidence="4">The sequence shown here is derived from an EMBL/GenBank/DDBJ whole genome shotgun (WGS) entry which is preliminary data.</text>
</comment>
<dbReference type="Gene3D" id="3.30.565.10">
    <property type="entry name" value="Histidine kinase-like ATPase, C-terminal domain"/>
    <property type="match status" value="1"/>
</dbReference>
<dbReference type="PANTHER" id="PTHR24421:SF63">
    <property type="entry name" value="SENSOR HISTIDINE KINASE DESK"/>
    <property type="match status" value="1"/>
</dbReference>
<keyword evidence="5" id="KW-1185">Reference proteome</keyword>
<keyword evidence="3" id="KW-0902">Two-component regulatory system</keyword>
<keyword evidence="2" id="KW-0418">Kinase</keyword>
<evidence type="ECO:0000256" key="1">
    <source>
        <dbReference type="ARBA" id="ARBA00022679"/>
    </source>
</evidence>
<evidence type="ECO:0000256" key="3">
    <source>
        <dbReference type="ARBA" id="ARBA00023012"/>
    </source>
</evidence>
<dbReference type="SUPFAM" id="SSF55874">
    <property type="entry name" value="ATPase domain of HSP90 chaperone/DNA topoisomerase II/histidine kinase"/>
    <property type="match status" value="1"/>
</dbReference>
<proteinExistence type="predicted"/>
<dbReference type="InterPro" id="IPR036890">
    <property type="entry name" value="HATPase_C_sf"/>
</dbReference>
<dbReference type="InterPro" id="IPR050482">
    <property type="entry name" value="Sensor_HK_TwoCompSys"/>
</dbReference>
<accession>A0ABP8EF78</accession>
<protein>
    <recommendedName>
        <fullName evidence="6">Histidine kinase</fullName>
    </recommendedName>
</protein>